<evidence type="ECO:0000259" key="6">
    <source>
        <dbReference type="PROSITE" id="PS50977"/>
    </source>
</evidence>
<organism evidence="7 9">
    <name type="scientific">Nocardioides aromaticivorans</name>
    <dbReference type="NCBI Taxonomy" id="200618"/>
    <lineage>
        <taxon>Bacteria</taxon>
        <taxon>Bacillati</taxon>
        <taxon>Actinomycetota</taxon>
        <taxon>Actinomycetes</taxon>
        <taxon>Propionibacteriales</taxon>
        <taxon>Nocardioidaceae</taxon>
        <taxon>Nocardioides</taxon>
    </lineage>
</organism>
<dbReference type="InterPro" id="IPR009057">
    <property type="entry name" value="Homeodomain-like_sf"/>
</dbReference>
<dbReference type="InterPro" id="IPR036271">
    <property type="entry name" value="Tet_transcr_reg_TetR-rel_C_sf"/>
</dbReference>
<dbReference type="RefSeq" id="WP_179649423.1">
    <property type="nucleotide sequence ID" value="NZ_CP022295.1"/>
</dbReference>
<keyword evidence="2" id="KW-0805">Transcription regulation</keyword>
<evidence type="ECO:0000256" key="3">
    <source>
        <dbReference type="ARBA" id="ARBA00023125"/>
    </source>
</evidence>
<keyword evidence="1" id="KW-0678">Repressor</keyword>
<dbReference type="Gene3D" id="1.10.357.10">
    <property type="entry name" value="Tetracycline Repressor, domain 2"/>
    <property type="match status" value="1"/>
</dbReference>
<evidence type="ECO:0000313" key="10">
    <source>
        <dbReference type="Proteomes" id="UP000662818"/>
    </source>
</evidence>
<reference evidence="8 10" key="1">
    <citation type="submission" date="2017-06" db="EMBL/GenBank/DDBJ databases">
        <title>Complete Genome Sequence of the Soil Carbazole-Degrading Bacterium Nocardioides aromaticivorans IC177.</title>
        <authorList>
            <person name="Vejarano F."/>
            <person name="Suzuki-Minakuchi C."/>
            <person name="Ohtsubo Y."/>
            <person name="Tsuda M."/>
            <person name="Okada K."/>
            <person name="Nojiri H."/>
        </authorList>
    </citation>
    <scope>NUCLEOTIDE SEQUENCE [LARGE SCALE GENOMIC DNA]</scope>
    <source>
        <strain evidence="8 10">IC177</strain>
    </source>
</reference>
<dbReference type="Proteomes" id="UP000562045">
    <property type="component" value="Unassembled WGS sequence"/>
</dbReference>
<dbReference type="GO" id="GO:0000976">
    <property type="term" value="F:transcription cis-regulatory region binding"/>
    <property type="evidence" value="ECO:0007669"/>
    <property type="project" value="TreeGrafter"/>
</dbReference>
<protein>
    <submittedName>
        <fullName evidence="7">AcrR family transcriptional regulator</fullName>
    </submittedName>
    <submittedName>
        <fullName evidence="8">TetR family transcriptional regulator</fullName>
    </submittedName>
</protein>
<evidence type="ECO:0000256" key="4">
    <source>
        <dbReference type="ARBA" id="ARBA00023163"/>
    </source>
</evidence>
<dbReference type="InterPro" id="IPR039538">
    <property type="entry name" value="BetI_C"/>
</dbReference>
<name>A0A7Y9ZJ16_9ACTN</name>
<keyword evidence="10" id="KW-1185">Reference proteome</keyword>
<dbReference type="Pfam" id="PF00440">
    <property type="entry name" value="TetR_N"/>
    <property type="match status" value="1"/>
</dbReference>
<evidence type="ECO:0000256" key="1">
    <source>
        <dbReference type="ARBA" id="ARBA00022491"/>
    </source>
</evidence>
<feature type="DNA-binding region" description="H-T-H motif" evidence="5">
    <location>
        <begin position="31"/>
        <end position="50"/>
    </location>
</feature>
<dbReference type="EMBL" id="CP022295">
    <property type="protein sequence ID" value="QSR28439.1"/>
    <property type="molecule type" value="Genomic_DNA"/>
</dbReference>
<dbReference type="SUPFAM" id="SSF48498">
    <property type="entry name" value="Tetracyclin repressor-like, C-terminal domain"/>
    <property type="match status" value="1"/>
</dbReference>
<gene>
    <name evidence="7" type="ORF">BJ993_002835</name>
    <name evidence="8" type="ORF">CFH99_22705</name>
</gene>
<feature type="domain" description="HTH tetR-type" evidence="6">
    <location>
        <begin position="8"/>
        <end position="68"/>
    </location>
</feature>
<reference evidence="7 9" key="2">
    <citation type="submission" date="2020-07" db="EMBL/GenBank/DDBJ databases">
        <title>Sequencing the genomes of 1000 actinobacteria strains.</title>
        <authorList>
            <person name="Klenk H.-P."/>
        </authorList>
    </citation>
    <scope>NUCLEOTIDE SEQUENCE [LARGE SCALE GENOMIC DNA]</scope>
    <source>
        <strain evidence="7 9">DSM 15131</strain>
    </source>
</reference>
<dbReference type="SUPFAM" id="SSF46689">
    <property type="entry name" value="Homeodomain-like"/>
    <property type="match status" value="1"/>
</dbReference>
<evidence type="ECO:0000313" key="9">
    <source>
        <dbReference type="Proteomes" id="UP000562045"/>
    </source>
</evidence>
<dbReference type="GO" id="GO:0003700">
    <property type="term" value="F:DNA-binding transcription factor activity"/>
    <property type="evidence" value="ECO:0007669"/>
    <property type="project" value="TreeGrafter"/>
</dbReference>
<dbReference type="PANTHER" id="PTHR30055">
    <property type="entry name" value="HTH-TYPE TRANSCRIPTIONAL REGULATOR RUTR"/>
    <property type="match status" value="1"/>
</dbReference>
<sequence>MPRYVDPEQRKNDIIDATFEAIAEGGFPQLTVRSLAKRLGGSSTLVTHYFPNRDALLSAMTDRVLSDAESKSAELLEIADPHDRLHAVLEWFLPNTPESLMVERVRVVLVAHIATEPVVADMSARMEPGMRGLMRQALAEFVDPAELEGMVDLLRAWTSGVVLSAVEHPDLWTPERQAAALDRFLSSFELPLSRSAAGAPAVNR</sequence>
<accession>A0A7Y9ZJ16</accession>
<dbReference type="InterPro" id="IPR001647">
    <property type="entry name" value="HTH_TetR"/>
</dbReference>
<evidence type="ECO:0000256" key="5">
    <source>
        <dbReference type="PROSITE-ProRule" id="PRU00335"/>
    </source>
</evidence>
<keyword evidence="3 5" id="KW-0238">DNA-binding</keyword>
<dbReference type="InterPro" id="IPR050109">
    <property type="entry name" value="HTH-type_TetR-like_transc_reg"/>
</dbReference>
<dbReference type="EMBL" id="JACBZM010000001">
    <property type="protein sequence ID" value="NYI45755.1"/>
    <property type="molecule type" value="Genomic_DNA"/>
</dbReference>
<dbReference type="PROSITE" id="PS50977">
    <property type="entry name" value="HTH_TETR_2"/>
    <property type="match status" value="1"/>
</dbReference>
<evidence type="ECO:0000256" key="2">
    <source>
        <dbReference type="ARBA" id="ARBA00023015"/>
    </source>
</evidence>
<evidence type="ECO:0000313" key="7">
    <source>
        <dbReference type="EMBL" id="NYI45755.1"/>
    </source>
</evidence>
<dbReference type="Pfam" id="PF13977">
    <property type="entry name" value="TetR_C_6"/>
    <property type="match status" value="1"/>
</dbReference>
<dbReference type="PANTHER" id="PTHR30055:SF234">
    <property type="entry name" value="HTH-TYPE TRANSCRIPTIONAL REGULATOR BETI"/>
    <property type="match status" value="1"/>
</dbReference>
<dbReference type="AlphaFoldDB" id="A0A7Y9ZJ16"/>
<evidence type="ECO:0000313" key="8">
    <source>
        <dbReference type="EMBL" id="QSR28439.1"/>
    </source>
</evidence>
<proteinExistence type="predicted"/>
<dbReference type="Proteomes" id="UP000662818">
    <property type="component" value="Chromosome"/>
</dbReference>
<keyword evidence="4" id="KW-0804">Transcription</keyword>